<dbReference type="AlphaFoldDB" id="A0A915L3Z8"/>
<keyword evidence="1" id="KW-1185">Reference proteome</keyword>
<name>A0A915L3Z8_ROMCU</name>
<accession>A0A915L3Z8</accession>
<organism evidence="1 2">
    <name type="scientific">Romanomermis culicivorax</name>
    <name type="common">Nematode worm</name>
    <dbReference type="NCBI Taxonomy" id="13658"/>
    <lineage>
        <taxon>Eukaryota</taxon>
        <taxon>Metazoa</taxon>
        <taxon>Ecdysozoa</taxon>
        <taxon>Nematoda</taxon>
        <taxon>Enoplea</taxon>
        <taxon>Dorylaimia</taxon>
        <taxon>Mermithida</taxon>
        <taxon>Mermithoidea</taxon>
        <taxon>Mermithidae</taxon>
        <taxon>Romanomermis</taxon>
    </lineage>
</organism>
<protein>
    <submittedName>
        <fullName evidence="2">Ribosomal protein S18</fullName>
    </submittedName>
</protein>
<dbReference type="WBParaSite" id="nRc.2.0.1.t45227-RA">
    <property type="protein sequence ID" value="nRc.2.0.1.t45227-RA"/>
    <property type="gene ID" value="nRc.2.0.1.g45227"/>
</dbReference>
<reference evidence="2" key="1">
    <citation type="submission" date="2022-11" db="UniProtKB">
        <authorList>
            <consortium name="WormBaseParasite"/>
        </authorList>
    </citation>
    <scope>IDENTIFICATION</scope>
</reference>
<evidence type="ECO:0000313" key="2">
    <source>
        <dbReference type="WBParaSite" id="nRc.2.0.1.t45227-RA"/>
    </source>
</evidence>
<evidence type="ECO:0000313" key="1">
    <source>
        <dbReference type="Proteomes" id="UP000887565"/>
    </source>
</evidence>
<sequence>MYQFLQSFSDSKKYKDEGMRRKKRVKINKKIKERKRSLSPKRPFPKRQRLNKFEHRNLYRVQAPKTTKKACFKQI</sequence>
<proteinExistence type="predicted"/>
<dbReference type="Proteomes" id="UP000887565">
    <property type="component" value="Unplaced"/>
</dbReference>